<protein>
    <recommendedName>
        <fullName evidence="1">F-box domain-containing protein</fullName>
    </recommendedName>
</protein>
<evidence type="ECO:0000313" key="2">
    <source>
        <dbReference type="EMBL" id="CAF1429708.1"/>
    </source>
</evidence>
<feature type="domain" description="F-box" evidence="1">
    <location>
        <begin position="24"/>
        <end position="75"/>
    </location>
</feature>
<dbReference type="Proteomes" id="UP000663852">
    <property type="component" value="Unassembled WGS sequence"/>
</dbReference>
<dbReference type="AlphaFoldDB" id="A0A815MUD7"/>
<sequence length="631" mass="73827">MISTISRAEKNSASSYRTIMKDQHNLFDRLPTEIFHLIFDYLWAHEIFFSFANLSDRTTSILLSYSKYQINFQSIQKSDFDRLCRSIQSEQVISLILSDQNDSPYQSEQFLSYFQIGRLTNLRSLSLIKIGYTSLYQILPSLSKLKRLRSLSFGNSSTEKMNILYEDTEEIQYKNLYPLLHKLCAEIFLQLTYLCTIYSQELASMHFPNLLHLKLNFGSLTSNLDGIFQRAPQLKSFTFHLGTLHNFVRNQPCYSLRQLSVISANVLMSMDEIEQFLRSFPNLIHFTIKVSSQHVDIDMIDGHRWQSITQSLSTFNFKLRPKNKVNQMHLDSFRTPFWTEEKRWFVAYHDEFIFTITDSNLSFMKISSDSFIYSTIPNSTILYQPQKSIVRGRASLANDFRFATVKSLELYWDDSWESLASFNNFNHVEHLWISSTSCHLLKHIQHHMPKLHTLSFLDDSNESAITAILYIRGLELKQIRTLQFHRCRFPKENVDVVGKLSDLFPCAEHIKKWIIKSRSDIIDIIGKFKELRSISFTIQKSVKKPTIASEFRSDSIVHDIRRHLRCVVICRVEPSSENFGLPECIHLWPQERVSAEIVLNMITILVSFYSFQAPNHHHGNYGAKNLFRKPF</sequence>
<dbReference type="EMBL" id="CAJNOJ010000390">
    <property type="protein sequence ID" value="CAF1429708.1"/>
    <property type="molecule type" value="Genomic_DNA"/>
</dbReference>
<dbReference type="Gene3D" id="3.80.10.10">
    <property type="entry name" value="Ribonuclease Inhibitor"/>
    <property type="match status" value="1"/>
</dbReference>
<comment type="caution">
    <text evidence="2">The sequence shown here is derived from an EMBL/GenBank/DDBJ whole genome shotgun (WGS) entry which is preliminary data.</text>
</comment>
<dbReference type="SUPFAM" id="SSF52047">
    <property type="entry name" value="RNI-like"/>
    <property type="match status" value="1"/>
</dbReference>
<name>A0A815MUD7_ADIRI</name>
<dbReference type="InterPro" id="IPR032675">
    <property type="entry name" value="LRR_dom_sf"/>
</dbReference>
<proteinExistence type="predicted"/>
<evidence type="ECO:0000259" key="1">
    <source>
        <dbReference type="PROSITE" id="PS50181"/>
    </source>
</evidence>
<organism evidence="2">
    <name type="scientific">Adineta ricciae</name>
    <name type="common">Rotifer</name>
    <dbReference type="NCBI Taxonomy" id="249248"/>
    <lineage>
        <taxon>Eukaryota</taxon>
        <taxon>Metazoa</taxon>
        <taxon>Spiralia</taxon>
        <taxon>Gnathifera</taxon>
        <taxon>Rotifera</taxon>
        <taxon>Eurotatoria</taxon>
        <taxon>Bdelloidea</taxon>
        <taxon>Adinetida</taxon>
        <taxon>Adinetidae</taxon>
        <taxon>Adineta</taxon>
    </lineage>
</organism>
<reference evidence="2" key="1">
    <citation type="submission" date="2021-02" db="EMBL/GenBank/DDBJ databases">
        <authorList>
            <person name="Nowell W R."/>
        </authorList>
    </citation>
    <scope>NUCLEOTIDE SEQUENCE</scope>
</reference>
<gene>
    <name evidence="2" type="ORF">EDS130_LOCUS38118</name>
</gene>
<dbReference type="InterPro" id="IPR001810">
    <property type="entry name" value="F-box_dom"/>
</dbReference>
<dbReference type="PROSITE" id="PS50181">
    <property type="entry name" value="FBOX"/>
    <property type="match status" value="1"/>
</dbReference>
<accession>A0A815MUD7</accession>